<evidence type="ECO:0000256" key="1">
    <source>
        <dbReference type="ARBA" id="ARBA00004574"/>
    </source>
</evidence>
<dbReference type="GeneID" id="89937829"/>
<gene>
    <name evidence="6" type="ORF">N656DRAFT_769417</name>
</gene>
<protein>
    <recommendedName>
        <fullName evidence="5">CST complex subunit Stn1 N-terminal domain-containing protein</fullName>
    </recommendedName>
</protein>
<evidence type="ECO:0000313" key="7">
    <source>
        <dbReference type="Proteomes" id="UP001302812"/>
    </source>
</evidence>
<dbReference type="SUPFAM" id="SSF50249">
    <property type="entry name" value="Nucleic acid-binding proteins"/>
    <property type="match status" value="1"/>
</dbReference>
<feature type="region of interest" description="Disordered" evidence="4">
    <location>
        <begin position="191"/>
        <end position="243"/>
    </location>
</feature>
<dbReference type="InterPro" id="IPR018856">
    <property type="entry name" value="Stn1_N"/>
</dbReference>
<evidence type="ECO:0000256" key="4">
    <source>
        <dbReference type="SAM" id="MobiDB-lite"/>
    </source>
</evidence>
<dbReference type="Pfam" id="PF10451">
    <property type="entry name" value="Stn1"/>
    <property type="match status" value="1"/>
</dbReference>
<comment type="caution">
    <text evidence="6">The sequence shown here is derived from an EMBL/GenBank/DDBJ whole genome shotgun (WGS) entry which is preliminary data.</text>
</comment>
<organism evidence="6 7">
    <name type="scientific">Canariomyces notabilis</name>
    <dbReference type="NCBI Taxonomy" id="2074819"/>
    <lineage>
        <taxon>Eukaryota</taxon>
        <taxon>Fungi</taxon>
        <taxon>Dikarya</taxon>
        <taxon>Ascomycota</taxon>
        <taxon>Pezizomycotina</taxon>
        <taxon>Sordariomycetes</taxon>
        <taxon>Sordariomycetidae</taxon>
        <taxon>Sordariales</taxon>
        <taxon>Chaetomiaceae</taxon>
        <taxon>Canariomyces</taxon>
    </lineage>
</organism>
<dbReference type="RefSeq" id="XP_064668893.1">
    <property type="nucleotide sequence ID" value="XM_064813704.1"/>
</dbReference>
<comment type="subcellular location">
    <subcellularLocation>
        <location evidence="1">Chromosome</location>
        <location evidence="1">Telomere</location>
    </subcellularLocation>
</comment>
<dbReference type="Gene3D" id="2.40.50.140">
    <property type="entry name" value="Nucleic acid-binding proteins"/>
    <property type="match status" value="1"/>
</dbReference>
<feature type="domain" description="CST complex subunit Stn1 N-terminal" evidence="5">
    <location>
        <begin position="43"/>
        <end position="91"/>
    </location>
</feature>
<dbReference type="GO" id="GO:0000781">
    <property type="term" value="C:chromosome, telomeric region"/>
    <property type="evidence" value="ECO:0007669"/>
    <property type="project" value="UniProtKB-SubCell"/>
</dbReference>
<keyword evidence="3" id="KW-0779">Telomere</keyword>
<dbReference type="AlphaFoldDB" id="A0AAN6YQU3"/>
<keyword evidence="2" id="KW-0158">Chromosome</keyword>
<evidence type="ECO:0000259" key="5">
    <source>
        <dbReference type="Pfam" id="PF10451"/>
    </source>
</evidence>
<reference evidence="6" key="1">
    <citation type="journal article" date="2023" name="Mol. Phylogenet. Evol.">
        <title>Genome-scale phylogeny and comparative genomics of the fungal order Sordariales.</title>
        <authorList>
            <person name="Hensen N."/>
            <person name="Bonometti L."/>
            <person name="Westerberg I."/>
            <person name="Brannstrom I.O."/>
            <person name="Guillou S."/>
            <person name="Cros-Aarteil S."/>
            <person name="Calhoun S."/>
            <person name="Haridas S."/>
            <person name="Kuo A."/>
            <person name="Mondo S."/>
            <person name="Pangilinan J."/>
            <person name="Riley R."/>
            <person name="LaButti K."/>
            <person name="Andreopoulos B."/>
            <person name="Lipzen A."/>
            <person name="Chen C."/>
            <person name="Yan M."/>
            <person name="Daum C."/>
            <person name="Ng V."/>
            <person name="Clum A."/>
            <person name="Steindorff A."/>
            <person name="Ohm R.A."/>
            <person name="Martin F."/>
            <person name="Silar P."/>
            <person name="Natvig D.O."/>
            <person name="Lalanne C."/>
            <person name="Gautier V."/>
            <person name="Ament-Velasquez S.L."/>
            <person name="Kruys A."/>
            <person name="Hutchinson M.I."/>
            <person name="Powell A.J."/>
            <person name="Barry K."/>
            <person name="Miller A.N."/>
            <person name="Grigoriev I.V."/>
            <person name="Debuchy R."/>
            <person name="Gladieux P."/>
            <person name="Hiltunen Thoren M."/>
            <person name="Johannesson H."/>
        </authorList>
    </citation>
    <scope>NUCLEOTIDE SEQUENCE</scope>
    <source>
        <strain evidence="6">CBS 508.74</strain>
    </source>
</reference>
<dbReference type="EMBL" id="MU853346">
    <property type="protein sequence ID" value="KAK4111323.1"/>
    <property type="molecule type" value="Genomic_DNA"/>
</dbReference>
<name>A0AAN6YQU3_9PEZI</name>
<evidence type="ECO:0000313" key="6">
    <source>
        <dbReference type="EMBL" id="KAK4111323.1"/>
    </source>
</evidence>
<sequence>MTDERQAKLYPQYCFHLSPTINRWCHIRIADILALTSHPGFLGQDIYFHLNHPIKWVRIAGVVIAVDEREGKHIYTVDDSSGAIIECVVVVAPRLGPGTTARKGTTTSNAKDAQPLPVVDAPIDIGHTIDIKGSLSTWWEKRQIRAEKIVHLHSTEQEVLFWEKVTLLRREVLSKPWVLGRREVRRCRREYEGSHSRRLTKARDSFKTDQGRIDTAKADLGRSKAQGSHEGKALPRSYSRETGLERKATKRVMGLMPVAARNKTLGL</sequence>
<keyword evidence="7" id="KW-1185">Reference proteome</keyword>
<evidence type="ECO:0000256" key="2">
    <source>
        <dbReference type="ARBA" id="ARBA00022454"/>
    </source>
</evidence>
<dbReference type="InterPro" id="IPR012340">
    <property type="entry name" value="NA-bd_OB-fold"/>
</dbReference>
<reference evidence="6" key="2">
    <citation type="submission" date="2023-05" db="EMBL/GenBank/DDBJ databases">
        <authorList>
            <consortium name="Lawrence Berkeley National Laboratory"/>
            <person name="Steindorff A."/>
            <person name="Hensen N."/>
            <person name="Bonometti L."/>
            <person name="Westerberg I."/>
            <person name="Brannstrom I.O."/>
            <person name="Guillou S."/>
            <person name="Cros-Aarteil S."/>
            <person name="Calhoun S."/>
            <person name="Haridas S."/>
            <person name="Kuo A."/>
            <person name="Mondo S."/>
            <person name="Pangilinan J."/>
            <person name="Riley R."/>
            <person name="Labutti K."/>
            <person name="Andreopoulos B."/>
            <person name="Lipzen A."/>
            <person name="Chen C."/>
            <person name="Yanf M."/>
            <person name="Daum C."/>
            <person name="Ng V."/>
            <person name="Clum A."/>
            <person name="Ohm R."/>
            <person name="Martin F."/>
            <person name="Silar P."/>
            <person name="Natvig D."/>
            <person name="Lalanne C."/>
            <person name="Gautier V."/>
            <person name="Ament-Velasquez S.L."/>
            <person name="Kruys A."/>
            <person name="Hutchinson M.I."/>
            <person name="Powell A.J."/>
            <person name="Barry K."/>
            <person name="Miller A.N."/>
            <person name="Grigoriev I.V."/>
            <person name="Debuchy R."/>
            <person name="Gladieux P."/>
            <person name="Thoren M.H."/>
            <person name="Johannesson H."/>
        </authorList>
    </citation>
    <scope>NUCLEOTIDE SEQUENCE</scope>
    <source>
        <strain evidence="6">CBS 508.74</strain>
    </source>
</reference>
<evidence type="ECO:0000256" key="3">
    <source>
        <dbReference type="ARBA" id="ARBA00022895"/>
    </source>
</evidence>
<dbReference type="Proteomes" id="UP001302812">
    <property type="component" value="Unassembled WGS sequence"/>
</dbReference>
<proteinExistence type="predicted"/>
<accession>A0AAN6YQU3</accession>